<keyword evidence="4" id="KW-0808">Transferase</keyword>
<keyword evidence="6" id="KW-0949">S-adenosyl-L-methionine</keyword>
<dbReference type="EC" id="2.1.1.57" evidence="2"/>
<evidence type="ECO:0000256" key="12">
    <source>
        <dbReference type="ARBA" id="ARBA00046511"/>
    </source>
</evidence>
<dbReference type="KEGG" id="vg:80518076"/>
<evidence type="ECO:0000256" key="7">
    <source>
        <dbReference type="ARBA" id="ARBA00022768"/>
    </source>
</evidence>
<evidence type="ECO:0000256" key="4">
    <source>
        <dbReference type="ARBA" id="ARBA00022603"/>
    </source>
</evidence>
<evidence type="ECO:0000256" key="10">
    <source>
        <dbReference type="ARBA" id="ARBA00023042"/>
    </source>
</evidence>
<dbReference type="GO" id="GO:0032259">
    <property type="term" value="P:methylation"/>
    <property type="evidence" value="ECO:0007669"/>
    <property type="project" value="UniProtKB-KW"/>
</dbReference>
<evidence type="ECO:0000256" key="11">
    <source>
        <dbReference type="ARBA" id="ARBA00034661"/>
    </source>
</evidence>
<reference evidence="14" key="1">
    <citation type="submission" date="2017-01" db="EMBL/GenBank/DDBJ databases">
        <authorList>
            <person name="Assis F.L."/>
            <person name="Abrahao J.S."/>
            <person name="Silva L."/>
            <person name="Khalil J.B."/>
            <person name="Rodrigues R."/>
            <person name="Silva L.S."/>
            <person name="Arantes T."/>
            <person name="Boratto P."/>
            <person name="Andrade M."/>
            <person name="Kroon E.G."/>
            <person name="Ribeiro B."/>
            <person name="Bergier I."/>
            <person name="Seligmann H."/>
            <person name="Ghigo E."/>
            <person name="Colson P."/>
            <person name="Levasseur A."/>
            <person name="Raoult D."/>
            <person name="Scola B.L."/>
        </authorList>
    </citation>
    <scope>NUCLEOTIDE SEQUENCE</scope>
    <source>
        <strain evidence="14">Soda lake</strain>
    </source>
</reference>
<keyword evidence="9" id="KW-0648">Protein biosynthesis</keyword>
<evidence type="ECO:0000256" key="5">
    <source>
        <dbReference type="ARBA" id="ARBA00022664"/>
    </source>
</evidence>
<dbReference type="SUPFAM" id="SSF53335">
    <property type="entry name" value="S-adenosyl-L-methionine-dependent methyltransferases"/>
    <property type="match status" value="1"/>
</dbReference>
<dbReference type="GO" id="GO:0044423">
    <property type="term" value="C:virion component"/>
    <property type="evidence" value="ECO:0007669"/>
    <property type="project" value="UniProtKB-KW"/>
</dbReference>
<comment type="catalytic activity">
    <reaction evidence="13">
        <text>a 5'-end (N(7)-methyl 5'-triphosphoguanosine)-ribonucleoside in mRNA + S-adenosyl-L-methionine = a 5'-end (N(7)-methyl 5'-triphosphoguanosine)-(2'-O-methyl-ribonucleoside) in mRNA + S-adenosyl-L-homocysteine + H(+)</text>
        <dbReference type="Rhea" id="RHEA:67020"/>
        <dbReference type="Rhea" id="RHEA-COMP:17167"/>
        <dbReference type="Rhea" id="RHEA-COMP:17168"/>
        <dbReference type="ChEBI" id="CHEBI:15378"/>
        <dbReference type="ChEBI" id="CHEBI:57856"/>
        <dbReference type="ChEBI" id="CHEBI:59789"/>
        <dbReference type="ChEBI" id="CHEBI:156461"/>
        <dbReference type="ChEBI" id="CHEBI:167609"/>
        <dbReference type="EC" id="2.1.1.57"/>
    </reaction>
</comment>
<keyword evidence="7" id="KW-0251">Elongation factor</keyword>
<dbReference type="CDD" id="cd20760">
    <property type="entry name" value="capping_2-OMTase_Mimiviridae"/>
    <property type="match status" value="1"/>
</dbReference>
<name>A0A6N1NI21_9VIRU</name>
<reference evidence="14" key="2">
    <citation type="journal article" date="2018" name="Nat. Commun.">
        <title>Tailed giant Tupanvirus possesses the most complete translational apparatus of the known virosphere.</title>
        <authorList>
            <person name="Abrahao J."/>
            <person name="Silva L."/>
            <person name="Silva L.S."/>
            <person name="Khalil J.Y.B."/>
            <person name="Rodrigues R."/>
            <person name="Arantes T."/>
            <person name="Assis F."/>
            <person name="Boratto P."/>
            <person name="Andrade M."/>
            <person name="Kroon E.G."/>
            <person name="Ribeiro B."/>
            <person name="Bergier I."/>
            <person name="Seligmann H."/>
            <person name="Ghigo E."/>
            <person name="Colson P."/>
            <person name="Levasseur A."/>
            <person name="Kroemer G."/>
            <person name="Raoult D."/>
            <person name="La Scola B."/>
        </authorList>
    </citation>
    <scope>NUCLEOTIDE SEQUENCE [LARGE SCALE GENOMIC DNA]</scope>
    <source>
        <strain evidence="14">Soda lake</strain>
    </source>
</reference>
<evidence type="ECO:0000256" key="6">
    <source>
        <dbReference type="ARBA" id="ARBA00022691"/>
    </source>
</evidence>
<evidence type="ECO:0000256" key="2">
    <source>
        <dbReference type="ARBA" id="ARBA00011923"/>
    </source>
</evidence>
<dbReference type="InterPro" id="IPR029063">
    <property type="entry name" value="SAM-dependent_MTases_sf"/>
</dbReference>
<dbReference type="Pfam" id="PF01358">
    <property type="entry name" value="PARP_regulatory"/>
    <property type="match status" value="1"/>
</dbReference>
<evidence type="ECO:0000313" key="14">
    <source>
        <dbReference type="EMBL" id="QKU34669.1"/>
    </source>
</evidence>
<dbReference type="GO" id="GO:0004483">
    <property type="term" value="F:methyltransferase cap1 activity"/>
    <property type="evidence" value="ECO:0007669"/>
    <property type="project" value="UniProtKB-EC"/>
</dbReference>
<dbReference type="GeneID" id="80518076"/>
<proteinExistence type="predicted"/>
<dbReference type="Gene3D" id="3.40.50.150">
    <property type="entry name" value="Vaccinia Virus protein VP39"/>
    <property type="match status" value="1"/>
</dbReference>
<evidence type="ECO:0000256" key="9">
    <source>
        <dbReference type="ARBA" id="ARBA00022917"/>
    </source>
</evidence>
<comment type="subunit">
    <text evidence="12">Interacts with poly(A) polymerase catalytic subunit OPG063. Interacts with OPG109 and OPG123; these interactions might help linking transcription to capping and polyadenylation.</text>
</comment>
<evidence type="ECO:0000256" key="3">
    <source>
        <dbReference type="ARBA" id="ARBA00015701"/>
    </source>
</evidence>
<protein>
    <recommendedName>
        <fullName evidence="3">Cap-specific mRNA (nucleoside-2'-O-)-methyltransferase</fullName>
        <ecNumber evidence="2">2.1.1.57</ecNumber>
    </recommendedName>
</protein>
<accession>A0A6N1NI21</accession>
<dbReference type="InterPro" id="IPR025804">
    <property type="entry name" value="Pox/kineto_cap_MeTfrase"/>
</dbReference>
<evidence type="ECO:0000256" key="8">
    <source>
        <dbReference type="ARBA" id="ARBA00022844"/>
    </source>
</evidence>
<keyword evidence="8" id="KW-0946">Virion</keyword>
<keyword evidence="10" id="KW-0506">mRNA capping</keyword>
<dbReference type="InterPro" id="IPR000176">
    <property type="entry name" value="mRNA_MeTrfase-like"/>
</dbReference>
<dbReference type="PROSITE" id="PS51612">
    <property type="entry name" value="SAM_MT_2O_PK"/>
    <property type="match status" value="1"/>
</dbReference>
<comment type="function">
    <text evidence="11">Displays methyltransferase, positive regulation of the poly(A) polymerase and transcription elongation activities. Involved in the modification of both mRNA ends and in intermediate and late gene positive transcription elongation. At the mRNAs 5' end, methylates the ribose 2' OH group of the first transcribed nucleotide, thereby producing a 2'-O-methylpurine cap. At the 3' end, functions as a processivity factor which stimulates the activity of the viral poly(A) polymerase OPG063 that creates mRNA's poly(A) tail. In the presence of OPG102, OPG063 does not dissociate from the RNA allowing tail elongation to around 250 adenylates.</text>
</comment>
<keyword evidence="4" id="KW-0489">Methyltransferase</keyword>
<comment type="subcellular location">
    <subcellularLocation>
        <location evidence="1">Virion</location>
    </subcellularLocation>
</comment>
<evidence type="ECO:0000256" key="13">
    <source>
        <dbReference type="ARBA" id="ARBA00049042"/>
    </source>
</evidence>
<keyword evidence="5" id="KW-0507">mRNA processing</keyword>
<dbReference type="GO" id="GO:0006370">
    <property type="term" value="P:7-methylguanosine mRNA capping"/>
    <property type="evidence" value="ECO:0007669"/>
    <property type="project" value="UniProtKB-KW"/>
</dbReference>
<sequence>MITYKYSQIANNHRTSYKKSLELCKGKVKLHLGQLKLFFTELLFLTIHARKNDRVLYVGAAPGYHITKLAALFPEVNFDLWDPRQFEVESRPNIRLFNYFFTDDAAHTYTQNKERILFMCDMRTTKISKLKKQIEKMDEIVDDDMNMQRKWCQIIKPAYAYLKFRLPYGIPKTKYLPGTIYLQPYTKISTECRLMTNNYEENILYDNIAFEEKLAYHNGYTRCNSKHYNKFKKIMEKNDINNNWDNALALHITHFYLKNIKNDNTMEAVEKLYMDIIDYHIKKYGNKYNVIFKITKP</sequence>
<dbReference type="RefSeq" id="YP_010781312.1">
    <property type="nucleotide sequence ID" value="NC_075039.1"/>
</dbReference>
<dbReference type="EMBL" id="KY523104">
    <property type="protein sequence ID" value="QKU34669.1"/>
    <property type="molecule type" value="Genomic_DNA"/>
</dbReference>
<organism evidence="14">
    <name type="scientific">Tupanvirus soda lake</name>
    <dbReference type="NCBI Taxonomy" id="2126985"/>
    <lineage>
        <taxon>Viruses</taxon>
        <taxon>Varidnaviria</taxon>
        <taxon>Bamfordvirae</taxon>
        <taxon>Nucleocytoviricota</taxon>
        <taxon>Megaviricetes</taxon>
        <taxon>Imitervirales</taxon>
        <taxon>Mimiviridae</taxon>
        <taxon>Megamimivirinae</taxon>
        <taxon>Tupanvirus</taxon>
        <taxon>Tupanvirus salinum</taxon>
    </lineage>
</organism>
<evidence type="ECO:0000256" key="1">
    <source>
        <dbReference type="ARBA" id="ARBA00004328"/>
    </source>
</evidence>